<dbReference type="STRING" id="74649.A0A2P6SKC0"/>
<dbReference type="EMBL" id="PDCK01000039">
    <property type="protein sequence ID" value="PRQ59127.1"/>
    <property type="molecule type" value="Genomic_DNA"/>
</dbReference>
<dbReference type="FunFam" id="3.30.30.30:FF:000001">
    <property type="entry name" value="heat shock 70 kDa protein-like"/>
    <property type="match status" value="1"/>
</dbReference>
<name>A0A2P6SKC0_ROSCH</name>
<dbReference type="PANTHER" id="PTHR19375">
    <property type="entry name" value="HEAT SHOCK PROTEIN 70KDA"/>
    <property type="match status" value="1"/>
</dbReference>
<organism evidence="4 5">
    <name type="scientific">Rosa chinensis</name>
    <name type="common">China rose</name>
    <dbReference type="NCBI Taxonomy" id="74649"/>
    <lineage>
        <taxon>Eukaryota</taxon>
        <taxon>Viridiplantae</taxon>
        <taxon>Streptophyta</taxon>
        <taxon>Embryophyta</taxon>
        <taxon>Tracheophyta</taxon>
        <taxon>Spermatophyta</taxon>
        <taxon>Magnoliopsida</taxon>
        <taxon>eudicotyledons</taxon>
        <taxon>Gunneridae</taxon>
        <taxon>Pentapetalae</taxon>
        <taxon>rosids</taxon>
        <taxon>fabids</taxon>
        <taxon>Rosales</taxon>
        <taxon>Rosaceae</taxon>
        <taxon>Rosoideae</taxon>
        <taxon>Rosoideae incertae sedis</taxon>
        <taxon>Rosa</taxon>
    </lineage>
</organism>
<dbReference type="Gene3D" id="3.30.420.40">
    <property type="match status" value="2"/>
</dbReference>
<dbReference type="GO" id="GO:0140662">
    <property type="term" value="F:ATP-dependent protein folding chaperone"/>
    <property type="evidence" value="ECO:0007669"/>
    <property type="project" value="InterPro"/>
</dbReference>
<dbReference type="PROSITE" id="PS01036">
    <property type="entry name" value="HSP70_3"/>
    <property type="match status" value="1"/>
</dbReference>
<protein>
    <submittedName>
        <fullName evidence="4">Putative Heat shock protein 70 family</fullName>
    </submittedName>
</protein>
<evidence type="ECO:0000313" key="5">
    <source>
        <dbReference type="Proteomes" id="UP000238479"/>
    </source>
</evidence>
<reference evidence="4 5" key="1">
    <citation type="journal article" date="2018" name="Nat. Genet.">
        <title>The Rosa genome provides new insights in the design of modern roses.</title>
        <authorList>
            <person name="Bendahmane M."/>
        </authorList>
    </citation>
    <scope>NUCLEOTIDE SEQUENCE [LARGE SCALE GENOMIC DNA]</scope>
    <source>
        <strain evidence="5">cv. Old Blush</strain>
    </source>
</reference>
<dbReference type="Gene3D" id="3.90.640.10">
    <property type="entry name" value="Actin, Chain A, domain 4"/>
    <property type="match status" value="1"/>
</dbReference>
<evidence type="ECO:0000256" key="3">
    <source>
        <dbReference type="RuleBase" id="RU003322"/>
    </source>
</evidence>
<dbReference type="GO" id="GO:0005524">
    <property type="term" value="F:ATP binding"/>
    <property type="evidence" value="ECO:0007669"/>
    <property type="project" value="UniProtKB-KW"/>
</dbReference>
<keyword evidence="1 3" id="KW-0547">Nucleotide-binding</keyword>
<evidence type="ECO:0000313" key="4">
    <source>
        <dbReference type="EMBL" id="PRQ59127.1"/>
    </source>
</evidence>
<keyword evidence="5" id="KW-1185">Reference proteome</keyword>
<dbReference type="Gene3D" id="3.30.30.30">
    <property type="match status" value="1"/>
</dbReference>
<dbReference type="FunFam" id="3.90.640.10:FF:000002">
    <property type="entry name" value="Heat shock 70 kDa"/>
    <property type="match status" value="1"/>
</dbReference>
<dbReference type="PROSITE" id="PS00297">
    <property type="entry name" value="HSP70_1"/>
    <property type="match status" value="1"/>
</dbReference>
<dbReference type="InterPro" id="IPR043129">
    <property type="entry name" value="ATPase_NBD"/>
</dbReference>
<dbReference type="OMA" id="VICNIPP"/>
<sequence length="566" mass="62461">MEGKEEHAIGIDLGTTYSCVAVWQHGRVEIIPNEQGNRTTPSYVAFTDSESLVGDGAINQVARNPTNTVFDAKRLIGRRFSDTCVQNDMKLWPFKVIEGSSDKPMIVVHHMGQEKQYTAEDISSMVLGKMRETAEAYIGKTVKNAVVTVPAYFNNSQREATKHASATAGLNVIHMINEPTAAAIAYGLDKKAGWYNNRNVMIFDLGDGTLDVSLLSINTSGVFEVKATVGDTHLGGGDFDSKMVNFCVEEFKRKHNVDLSGNSKALRRLRHACEKAKRRLSYATVTDIEIECLHQGTDFFVSFTRAKFEELNKGFFIKCIEPVVKCLKDAKMDISSVHDVVLAGGSSRIPKVQQLLQDLFKGKQLCKSVNPDEAVAYGAAIQAAALSGNENGMLQGFALLDVTPLSLGVETQGCNVMYVVIPRNTRIPTTMKRSITTLYDYQTAISTPIFEGESPTTLENNFLADFVICNIPPAPKGVAGYYICFDIDADGILCISAENKFTGEKQGCTIISTNKIKQEEFKKSKRKLDRRELSKINQEENVTSKIKCKATETSKRTLDGRVKHAR</sequence>
<comment type="similarity">
    <text evidence="3">Belongs to the heat shock protein 70 family.</text>
</comment>
<evidence type="ECO:0000256" key="2">
    <source>
        <dbReference type="ARBA" id="ARBA00022840"/>
    </source>
</evidence>
<proteinExistence type="inferred from homology"/>
<dbReference type="OrthoDB" id="6511113at2759"/>
<dbReference type="Gene3D" id="2.60.34.10">
    <property type="entry name" value="Substrate Binding Domain Of DNAk, Chain A, domain 1"/>
    <property type="match status" value="1"/>
</dbReference>
<keyword evidence="4" id="KW-0346">Stress response</keyword>
<dbReference type="SUPFAM" id="SSF53067">
    <property type="entry name" value="Actin-like ATPase domain"/>
    <property type="match status" value="2"/>
</dbReference>
<dbReference type="InterPro" id="IPR018181">
    <property type="entry name" value="Heat_shock_70_CS"/>
</dbReference>
<evidence type="ECO:0000256" key="1">
    <source>
        <dbReference type="ARBA" id="ARBA00022741"/>
    </source>
</evidence>
<dbReference type="AlphaFoldDB" id="A0A2P6SKC0"/>
<accession>A0A2P6SKC0</accession>
<gene>
    <name evidence="4" type="ORF">RchiOBHm_Chr1g0366741</name>
</gene>
<comment type="caution">
    <text evidence="4">The sequence shown here is derived from an EMBL/GenBank/DDBJ whole genome shotgun (WGS) entry which is preliminary data.</text>
</comment>
<dbReference type="Proteomes" id="UP000238479">
    <property type="component" value="Chromosome 1"/>
</dbReference>
<dbReference type="PRINTS" id="PR00301">
    <property type="entry name" value="HEATSHOCK70"/>
</dbReference>
<dbReference type="InterPro" id="IPR013126">
    <property type="entry name" value="Hsp_70_fam"/>
</dbReference>
<dbReference type="FunFam" id="3.30.420.40:FF:000026">
    <property type="entry name" value="Heat shock protein 70"/>
    <property type="match status" value="1"/>
</dbReference>
<dbReference type="InterPro" id="IPR029047">
    <property type="entry name" value="HSP70_peptide-bd_sf"/>
</dbReference>
<dbReference type="SUPFAM" id="SSF100920">
    <property type="entry name" value="Heat shock protein 70kD (HSP70), peptide-binding domain"/>
    <property type="match status" value="1"/>
</dbReference>
<dbReference type="Gramene" id="PRQ59127">
    <property type="protein sequence ID" value="PRQ59127"/>
    <property type="gene ID" value="RchiOBHm_Chr1g0366741"/>
</dbReference>
<dbReference type="Pfam" id="PF00012">
    <property type="entry name" value="HSP70"/>
    <property type="match status" value="1"/>
</dbReference>
<keyword evidence="2 3" id="KW-0067">ATP-binding</keyword>